<dbReference type="InterPro" id="IPR006549">
    <property type="entry name" value="HAD-SF_hydro_IIIA"/>
</dbReference>
<evidence type="ECO:0000313" key="2">
    <source>
        <dbReference type="EMBL" id="KAF2840849.1"/>
    </source>
</evidence>
<protein>
    <submittedName>
        <fullName evidence="2">DNA 3'-phosphatase Tpp1</fullName>
    </submittedName>
</protein>
<dbReference type="NCBIfam" id="TIGR01662">
    <property type="entry name" value="HAD-SF-IIIA"/>
    <property type="match status" value="1"/>
</dbReference>
<dbReference type="Proteomes" id="UP000799429">
    <property type="component" value="Unassembled WGS sequence"/>
</dbReference>
<dbReference type="GO" id="GO:0003690">
    <property type="term" value="F:double-stranded DNA binding"/>
    <property type="evidence" value="ECO:0007669"/>
    <property type="project" value="TreeGrafter"/>
</dbReference>
<name>A0A9P4SEA5_9PEZI</name>
<reference evidence="2" key="1">
    <citation type="journal article" date="2020" name="Stud. Mycol.">
        <title>101 Dothideomycetes genomes: a test case for predicting lifestyles and emergence of pathogens.</title>
        <authorList>
            <person name="Haridas S."/>
            <person name="Albert R."/>
            <person name="Binder M."/>
            <person name="Bloem J."/>
            <person name="Labutti K."/>
            <person name="Salamov A."/>
            <person name="Andreopoulos B."/>
            <person name="Baker S."/>
            <person name="Barry K."/>
            <person name="Bills G."/>
            <person name="Bluhm B."/>
            <person name="Cannon C."/>
            <person name="Castanera R."/>
            <person name="Culley D."/>
            <person name="Daum C."/>
            <person name="Ezra D."/>
            <person name="Gonzalez J."/>
            <person name="Henrissat B."/>
            <person name="Kuo A."/>
            <person name="Liang C."/>
            <person name="Lipzen A."/>
            <person name="Lutzoni F."/>
            <person name="Magnuson J."/>
            <person name="Mondo S."/>
            <person name="Nolan M."/>
            <person name="Ohm R."/>
            <person name="Pangilinan J."/>
            <person name="Park H.-J."/>
            <person name="Ramirez L."/>
            <person name="Alfaro M."/>
            <person name="Sun H."/>
            <person name="Tritt A."/>
            <person name="Yoshinaga Y."/>
            <person name="Zwiers L.-H."/>
            <person name="Turgeon B."/>
            <person name="Goodwin S."/>
            <person name="Spatafora J."/>
            <person name="Crous P."/>
            <person name="Grigoriev I."/>
        </authorList>
    </citation>
    <scope>NUCLEOTIDE SEQUENCE</scope>
    <source>
        <strain evidence="2">CBS 101060</strain>
    </source>
</reference>
<dbReference type="NCBIfam" id="TIGR01664">
    <property type="entry name" value="DNA-3'-Pase"/>
    <property type="match status" value="1"/>
</dbReference>
<dbReference type="InterPro" id="IPR023214">
    <property type="entry name" value="HAD_sf"/>
</dbReference>
<feature type="region of interest" description="Disordered" evidence="1">
    <location>
        <begin position="1"/>
        <end position="40"/>
    </location>
</feature>
<evidence type="ECO:0000256" key="1">
    <source>
        <dbReference type="SAM" id="MobiDB-lite"/>
    </source>
</evidence>
<dbReference type="InterPro" id="IPR036412">
    <property type="entry name" value="HAD-like_sf"/>
</dbReference>
<comment type="caution">
    <text evidence="2">The sequence shown here is derived from an EMBL/GenBank/DDBJ whole genome shotgun (WGS) entry which is preliminary data.</text>
</comment>
<dbReference type="Pfam" id="PF13671">
    <property type="entry name" value="AAA_33"/>
    <property type="match status" value="1"/>
</dbReference>
<dbReference type="PANTHER" id="PTHR12083:SF9">
    <property type="entry name" value="BIFUNCTIONAL POLYNUCLEOTIDE PHOSPHATASE_KINASE"/>
    <property type="match status" value="1"/>
</dbReference>
<sequence>MNTTRSLKRASAEDRGLSPPPLKRKQQSTTTSKAVANFFKPVSQKEPEDITWRIVHESLLIGRYQPNENSSSTEPAPKRRKIAVFDFDSTLVTPASGNVFSRDANDWKWWHGTVPTTLKRLHEDGYLVAVMSNQGGISLSSGSKSLKADQKRLSGFKGRVSAVLTKLDIPISVYAATGKDQYRKPRVGMWTELLEDYDLDGINSIDLLNSFFVGDAGGRSRAHKSANDHSCCDRDFAANIGIDFKTPEEFFLKEEPRPFTRVLEPTEYLPGSSGGPPDNGRFTKMNSLDIVLLCGSPGSGKSSFYWRYLEPVGYRRVNQDLLKSRDKCLKVASDLLKNGESVAVDNTNADAETREFWIKLATQFNVPIRCILFTASAKLCEHNDTVRALSGTTLNPEGRTMLPKLAFTGFASRYREPDLKEGFQDITKIDFKFEGTEEQKAIWAKYWI</sequence>
<dbReference type="InterPro" id="IPR006551">
    <property type="entry name" value="Polynucleotide_phosphatase"/>
</dbReference>
<organism evidence="2 3">
    <name type="scientific">Patellaria atrata CBS 101060</name>
    <dbReference type="NCBI Taxonomy" id="1346257"/>
    <lineage>
        <taxon>Eukaryota</taxon>
        <taxon>Fungi</taxon>
        <taxon>Dikarya</taxon>
        <taxon>Ascomycota</taxon>
        <taxon>Pezizomycotina</taxon>
        <taxon>Dothideomycetes</taxon>
        <taxon>Dothideomycetes incertae sedis</taxon>
        <taxon>Patellariales</taxon>
        <taxon>Patellariaceae</taxon>
        <taxon>Patellaria</taxon>
    </lineage>
</organism>
<dbReference type="Pfam" id="PF08645">
    <property type="entry name" value="PNK3P"/>
    <property type="match status" value="1"/>
</dbReference>
<dbReference type="InterPro" id="IPR027417">
    <property type="entry name" value="P-loop_NTPase"/>
</dbReference>
<dbReference type="Gene3D" id="3.40.50.300">
    <property type="entry name" value="P-loop containing nucleotide triphosphate hydrolases"/>
    <property type="match status" value="1"/>
</dbReference>
<keyword evidence="3" id="KW-1185">Reference proteome</keyword>
<dbReference type="OrthoDB" id="19045at2759"/>
<dbReference type="GO" id="GO:0046404">
    <property type="term" value="F:ATP-dependent polydeoxyribonucleotide 5'-hydroxyl-kinase activity"/>
    <property type="evidence" value="ECO:0007669"/>
    <property type="project" value="TreeGrafter"/>
</dbReference>
<dbReference type="Gene3D" id="3.40.50.1000">
    <property type="entry name" value="HAD superfamily/HAD-like"/>
    <property type="match status" value="1"/>
</dbReference>
<gene>
    <name evidence="2" type="ORF">M501DRAFT_930401</name>
</gene>
<dbReference type="GO" id="GO:0006281">
    <property type="term" value="P:DNA repair"/>
    <property type="evidence" value="ECO:0007669"/>
    <property type="project" value="TreeGrafter"/>
</dbReference>
<accession>A0A9P4SEA5</accession>
<dbReference type="EMBL" id="MU006092">
    <property type="protein sequence ID" value="KAF2840849.1"/>
    <property type="molecule type" value="Genomic_DNA"/>
</dbReference>
<evidence type="ECO:0000313" key="3">
    <source>
        <dbReference type="Proteomes" id="UP000799429"/>
    </source>
</evidence>
<dbReference type="InterPro" id="IPR013954">
    <property type="entry name" value="PNK3P"/>
</dbReference>
<dbReference type="SUPFAM" id="SSF56784">
    <property type="entry name" value="HAD-like"/>
    <property type="match status" value="1"/>
</dbReference>
<dbReference type="PANTHER" id="PTHR12083">
    <property type="entry name" value="BIFUNCTIONAL POLYNUCLEOTIDE PHOSPHATASE/KINASE"/>
    <property type="match status" value="1"/>
</dbReference>
<dbReference type="FunFam" id="3.40.50.300:FF:002548">
    <property type="entry name" value="DNA kinase/phosphatase Pnk1"/>
    <property type="match status" value="1"/>
</dbReference>
<dbReference type="AlphaFoldDB" id="A0A9P4SEA5"/>
<dbReference type="FunFam" id="3.40.50.1000:FF:000078">
    <property type="entry name" value="Bifunctional polynucleotide phosphatase/kinase"/>
    <property type="match status" value="1"/>
</dbReference>
<proteinExistence type="predicted"/>
<dbReference type="GO" id="GO:0046403">
    <property type="term" value="F:polynucleotide 3'-phosphatase activity"/>
    <property type="evidence" value="ECO:0007669"/>
    <property type="project" value="TreeGrafter"/>
</dbReference>
<dbReference type="SUPFAM" id="SSF52540">
    <property type="entry name" value="P-loop containing nucleoside triphosphate hydrolases"/>
    <property type="match status" value="1"/>
</dbReference>